<dbReference type="EMBL" id="JAVRRT010000003">
    <property type="protein sequence ID" value="KAK5173295.1"/>
    <property type="molecule type" value="Genomic_DNA"/>
</dbReference>
<dbReference type="GeneID" id="89923323"/>
<evidence type="ECO:0000313" key="3">
    <source>
        <dbReference type="Proteomes" id="UP001337655"/>
    </source>
</evidence>
<evidence type="ECO:0000256" key="1">
    <source>
        <dbReference type="SAM" id="MobiDB-lite"/>
    </source>
</evidence>
<accession>A0AAV9PKS9</accession>
<dbReference type="AlphaFoldDB" id="A0AAV9PKS9"/>
<protein>
    <submittedName>
        <fullName evidence="2">Uncharacterized protein</fullName>
    </submittedName>
</protein>
<evidence type="ECO:0000313" key="2">
    <source>
        <dbReference type="EMBL" id="KAK5173295.1"/>
    </source>
</evidence>
<organism evidence="2 3">
    <name type="scientific">Saxophila tyrrhenica</name>
    <dbReference type="NCBI Taxonomy" id="1690608"/>
    <lineage>
        <taxon>Eukaryota</taxon>
        <taxon>Fungi</taxon>
        <taxon>Dikarya</taxon>
        <taxon>Ascomycota</taxon>
        <taxon>Pezizomycotina</taxon>
        <taxon>Dothideomycetes</taxon>
        <taxon>Dothideomycetidae</taxon>
        <taxon>Mycosphaerellales</taxon>
        <taxon>Extremaceae</taxon>
        <taxon>Saxophila</taxon>
    </lineage>
</organism>
<proteinExistence type="predicted"/>
<dbReference type="Proteomes" id="UP001337655">
    <property type="component" value="Unassembled WGS sequence"/>
</dbReference>
<keyword evidence="3" id="KW-1185">Reference proteome</keyword>
<name>A0AAV9PKS9_9PEZI</name>
<comment type="caution">
    <text evidence="2">The sequence shown here is derived from an EMBL/GenBank/DDBJ whole genome shotgun (WGS) entry which is preliminary data.</text>
</comment>
<gene>
    <name evidence="2" type="ORF">LTR77_001976</name>
</gene>
<reference evidence="2 3" key="1">
    <citation type="submission" date="2023-08" db="EMBL/GenBank/DDBJ databases">
        <title>Black Yeasts Isolated from many extreme environments.</title>
        <authorList>
            <person name="Coleine C."/>
            <person name="Stajich J.E."/>
            <person name="Selbmann L."/>
        </authorList>
    </citation>
    <scope>NUCLEOTIDE SEQUENCE [LARGE SCALE GENOMIC DNA]</scope>
    <source>
        <strain evidence="2 3">CCFEE 5935</strain>
    </source>
</reference>
<dbReference type="RefSeq" id="XP_064661990.1">
    <property type="nucleotide sequence ID" value="XM_064799235.1"/>
</dbReference>
<feature type="region of interest" description="Disordered" evidence="1">
    <location>
        <begin position="1"/>
        <end position="41"/>
    </location>
</feature>
<sequence length="115" mass="12442">MEGDEDLEAEASAVEGRLEQGESDAGSTAGEEAINRDTAEGDRIALLTTIMQQHHDEEDEQGFQSECLSATACPFARWFVPQDCAALDRAPALNAMFANKFFQTIDPSKTLSVSS</sequence>